<dbReference type="GO" id="GO:0005979">
    <property type="term" value="P:regulation of glycogen biosynthetic process"/>
    <property type="evidence" value="ECO:0007669"/>
    <property type="project" value="TreeGrafter"/>
</dbReference>
<dbReference type="OrthoDB" id="1881at2759"/>
<proteinExistence type="predicted"/>
<feature type="compositionally biased region" description="Polar residues" evidence="1">
    <location>
        <begin position="81"/>
        <end position="94"/>
    </location>
</feature>
<reference evidence="3" key="2">
    <citation type="submission" date="2014-02" db="EMBL/GenBank/DDBJ databases">
        <title>Complete DNA sequence of /Kuraishia capsulata/ illustrates novel genomic features among budding yeasts (/Saccharomycotina/).</title>
        <authorList>
            <person name="Morales L."/>
            <person name="Noel B."/>
            <person name="Porcel B."/>
            <person name="Marcet-Houben M."/>
            <person name="Hullo M-F."/>
            <person name="Sacerdot C."/>
            <person name="Tekaia F."/>
            <person name="Leh-Louis V."/>
            <person name="Despons L."/>
            <person name="Khanna V."/>
            <person name="Aury J-M."/>
            <person name="Barbe V."/>
            <person name="Couloux A."/>
            <person name="Labadie K."/>
            <person name="Pelletier E."/>
            <person name="Souciet J-L."/>
            <person name="Boekhout T."/>
            <person name="Gabaldon T."/>
            <person name="Wincker P."/>
            <person name="Dujon B."/>
        </authorList>
    </citation>
    <scope>NUCLEOTIDE SEQUENCE</scope>
    <source>
        <strain evidence="3">CBS 1993</strain>
    </source>
</reference>
<feature type="region of interest" description="Disordered" evidence="1">
    <location>
        <begin position="599"/>
        <end position="655"/>
    </location>
</feature>
<dbReference type="STRING" id="1382522.W6MHM4"/>
<protein>
    <recommendedName>
        <fullName evidence="2">CBM21 domain-containing protein</fullName>
    </recommendedName>
</protein>
<dbReference type="GO" id="GO:0008157">
    <property type="term" value="F:protein phosphatase 1 binding"/>
    <property type="evidence" value="ECO:0007669"/>
    <property type="project" value="TreeGrafter"/>
</dbReference>
<feature type="compositionally biased region" description="Polar residues" evidence="1">
    <location>
        <begin position="599"/>
        <end position="625"/>
    </location>
</feature>
<dbReference type="PANTHER" id="PTHR12307:SF36">
    <property type="entry name" value="GLYCOGEN-BINDING SUBUNIT 76A"/>
    <property type="match status" value="1"/>
</dbReference>
<reference evidence="3" key="1">
    <citation type="submission" date="2013-12" db="EMBL/GenBank/DDBJ databases">
        <authorList>
            <person name="Genoscope - CEA"/>
        </authorList>
    </citation>
    <scope>NUCLEOTIDE SEQUENCE</scope>
    <source>
        <strain evidence="3">CBS 1993</strain>
    </source>
</reference>
<feature type="region of interest" description="Disordered" evidence="1">
    <location>
        <begin position="31"/>
        <end position="134"/>
    </location>
</feature>
<feature type="compositionally biased region" description="Low complexity" evidence="1">
    <location>
        <begin position="35"/>
        <end position="59"/>
    </location>
</feature>
<dbReference type="PANTHER" id="PTHR12307">
    <property type="entry name" value="PROTEIN PHOSPHATASE 1 REGULATORY SUBUNIT"/>
    <property type="match status" value="1"/>
</dbReference>
<accession>W6MHM4</accession>
<sequence>MPYLGPRTFATTPLTITNLAYLNTKLANQNETMGNSDSNSTLTSLQSSTPLSPDSSASSYEDDKTSVFYQDDNKTVVMPNPMTNGSSSSVSTIVGNRLKLRHNDENEETETEDETDQGEGLLDQPFHPLLRKKSGELVKSSLKLPDLKRSKSMPSTSKSVRFAPVLEKVKFFEKAEKPIAVSTDNSPVSSPPPIQHRPTWEFEISSDSDQDSDSGLASSDQTERWEIVHNDVPSNQIFNFAKFNDPYKKIILESLRLGSNKDSLIGFVYVKNLAFEKKLTLQLTVNSWRTSQTIDNANYISSNHIFNYSGNESYDKFSFIIKFSELLNAGSNIDLEFCIKYEVGNDTFWDNNNLKNYRVIVHKITPVTSRGTGSFREHDYFHLVQTKYPGDEDDDEFELDNKNKLLTDVEFAPKCKPRNSDVFRTRYNFDPFSNYDIDDSYFSPPSADKTAAGPSKSATATAIANASASANATAKRTSLGTAVSANYYNGSKGNKASSPGPALPQRRSYSHHYQLRKNNSAPSLVKLSESISKMDLEQSRSSSDLQKCKNEAGSRDDSPSTSQPTLQPTPSLITKDSLASRRNYDQFLQAYCFYGSPVQSPGETSPVSSPQLHHQPVTFSSSPSAPSHLHESTYQSPSFLSGSSSLDTPREIALR</sequence>
<dbReference type="InterPro" id="IPR038175">
    <property type="entry name" value="CBM21_dom_sf"/>
</dbReference>
<dbReference type="InterPro" id="IPR005036">
    <property type="entry name" value="CBM21_dom"/>
</dbReference>
<dbReference type="PROSITE" id="PS51159">
    <property type="entry name" value="CBM21"/>
    <property type="match status" value="1"/>
</dbReference>
<feature type="compositionally biased region" description="Basic and acidic residues" evidence="1">
    <location>
        <begin position="546"/>
        <end position="558"/>
    </location>
</feature>
<dbReference type="Proteomes" id="UP000019384">
    <property type="component" value="Unassembled WGS sequence"/>
</dbReference>
<dbReference type="AlphaFoldDB" id="W6MHM4"/>
<dbReference type="EMBL" id="HG793125">
    <property type="protein sequence ID" value="CDK25258.1"/>
    <property type="molecule type" value="Genomic_DNA"/>
</dbReference>
<feature type="compositionally biased region" description="Low complexity" evidence="1">
    <location>
        <begin position="636"/>
        <end position="645"/>
    </location>
</feature>
<dbReference type="Pfam" id="PF03370">
    <property type="entry name" value="CBM_21"/>
    <property type="match status" value="1"/>
</dbReference>
<feature type="compositionally biased region" description="Acidic residues" evidence="1">
    <location>
        <begin position="105"/>
        <end position="117"/>
    </location>
</feature>
<dbReference type="HOGENOM" id="CLU_418593_0_0_1"/>
<evidence type="ECO:0000313" key="4">
    <source>
        <dbReference type="Proteomes" id="UP000019384"/>
    </source>
</evidence>
<dbReference type="GO" id="GO:2001069">
    <property type="term" value="F:glycogen binding"/>
    <property type="evidence" value="ECO:0007669"/>
    <property type="project" value="TreeGrafter"/>
</dbReference>
<name>W6MHM4_9ASCO</name>
<dbReference type="InterPro" id="IPR050782">
    <property type="entry name" value="PP1_regulatory_subunit_3"/>
</dbReference>
<keyword evidence="4" id="KW-1185">Reference proteome</keyword>
<dbReference type="RefSeq" id="XP_022457270.1">
    <property type="nucleotide sequence ID" value="XM_022605842.1"/>
</dbReference>
<dbReference type="GeneID" id="34518658"/>
<evidence type="ECO:0000259" key="2">
    <source>
        <dbReference type="PROSITE" id="PS51159"/>
    </source>
</evidence>
<evidence type="ECO:0000313" key="3">
    <source>
        <dbReference type="EMBL" id="CDK25258.1"/>
    </source>
</evidence>
<organism evidence="3 4">
    <name type="scientific">Kuraishia capsulata CBS 1993</name>
    <dbReference type="NCBI Taxonomy" id="1382522"/>
    <lineage>
        <taxon>Eukaryota</taxon>
        <taxon>Fungi</taxon>
        <taxon>Dikarya</taxon>
        <taxon>Ascomycota</taxon>
        <taxon>Saccharomycotina</taxon>
        <taxon>Pichiomycetes</taxon>
        <taxon>Pichiales</taxon>
        <taxon>Pichiaceae</taxon>
        <taxon>Kuraishia</taxon>
    </lineage>
</organism>
<feature type="domain" description="CBM21" evidence="2">
    <location>
        <begin position="244"/>
        <end position="360"/>
    </location>
</feature>
<gene>
    <name evidence="3" type="ORF">KUCA_T00001225001</name>
</gene>
<feature type="region of interest" description="Disordered" evidence="1">
    <location>
        <begin position="535"/>
        <end position="573"/>
    </location>
</feature>
<dbReference type="GO" id="GO:0000164">
    <property type="term" value="C:protein phosphatase type 1 complex"/>
    <property type="evidence" value="ECO:0007669"/>
    <property type="project" value="TreeGrafter"/>
</dbReference>
<feature type="compositionally biased region" description="Low complexity" evidence="1">
    <location>
        <begin position="559"/>
        <end position="572"/>
    </location>
</feature>
<dbReference type="Gene3D" id="2.60.40.2440">
    <property type="entry name" value="Carbohydrate binding type-21 domain"/>
    <property type="match status" value="1"/>
</dbReference>
<evidence type="ECO:0000256" key="1">
    <source>
        <dbReference type="SAM" id="MobiDB-lite"/>
    </source>
</evidence>